<reference evidence="4" key="1">
    <citation type="submission" date="2018-06" db="EMBL/GenBank/DDBJ databases">
        <authorList>
            <person name="Zhirakovskaya E."/>
        </authorList>
    </citation>
    <scope>NUCLEOTIDE SEQUENCE</scope>
</reference>
<dbReference type="GO" id="GO:0005615">
    <property type="term" value="C:extracellular space"/>
    <property type="evidence" value="ECO:0007669"/>
    <property type="project" value="InterPro"/>
</dbReference>
<evidence type="ECO:0000256" key="1">
    <source>
        <dbReference type="ARBA" id="ARBA00022729"/>
    </source>
</evidence>
<organism evidence="4">
    <name type="scientific">hydrothermal vent metagenome</name>
    <dbReference type="NCBI Taxonomy" id="652676"/>
    <lineage>
        <taxon>unclassified sequences</taxon>
        <taxon>metagenomes</taxon>
        <taxon>ecological metagenomes</taxon>
    </lineage>
</organism>
<dbReference type="Gene3D" id="1.50.10.20">
    <property type="match status" value="1"/>
</dbReference>
<evidence type="ECO:0000256" key="2">
    <source>
        <dbReference type="ARBA" id="ARBA00022966"/>
    </source>
</evidence>
<dbReference type="Pfam" id="PF07678">
    <property type="entry name" value="TED_complement"/>
    <property type="match status" value="1"/>
</dbReference>
<dbReference type="InterPro" id="IPR050473">
    <property type="entry name" value="A2M/Complement_sys"/>
</dbReference>
<dbReference type="AlphaFoldDB" id="A0A3B0X3N5"/>
<accession>A0A3B0X3N5</accession>
<feature type="domain" description="Alpha-macroglobulin-like TED" evidence="3">
    <location>
        <begin position="3"/>
        <end position="116"/>
    </location>
</feature>
<dbReference type="SUPFAM" id="SSF48239">
    <property type="entry name" value="Terpenoid cyclases/Protein prenyltransferases"/>
    <property type="match status" value="1"/>
</dbReference>
<dbReference type="InterPro" id="IPR008930">
    <property type="entry name" value="Terpenoid_cyclase/PrenylTrfase"/>
</dbReference>
<keyword evidence="1" id="KW-0732">Signal</keyword>
<evidence type="ECO:0000259" key="3">
    <source>
        <dbReference type="Pfam" id="PF07678"/>
    </source>
</evidence>
<dbReference type="PANTHER" id="PTHR11412">
    <property type="entry name" value="MACROGLOBULIN / COMPLEMENT"/>
    <property type="match status" value="1"/>
</dbReference>
<dbReference type="InterPro" id="IPR011626">
    <property type="entry name" value="Alpha-macroglobulin_TED"/>
</dbReference>
<name>A0A3B0X3N5_9ZZZZ</name>
<protein>
    <recommendedName>
        <fullName evidence="3">Alpha-macroglobulin-like TED domain-containing protein</fullName>
    </recommendedName>
</protein>
<feature type="non-terminal residue" evidence="4">
    <location>
        <position position="1"/>
    </location>
</feature>
<dbReference type="EMBL" id="UOFJ01000071">
    <property type="protein sequence ID" value="VAW62361.1"/>
    <property type="molecule type" value="Genomic_DNA"/>
</dbReference>
<sequence>KEEAQKTDDTYVIALAANVFYIAGDKKIASTLSKRLAEAVGKTGSVADSLTSITRSGGESLDIETTSLALLAWLKDDAKWAAQVEVSMRWLFEQSKAGRFGSTQSTVLALKAINVYDAARAKPEQAGSVQLFIDDRPFAAPAAFEKDTKGAIELADFSAALSFGQHTIGLKMSDGSKMPFALEIVFNTSLPVSSDTGELALKTTLSSAALKEGEPLEIQLDLRVGSEDAPTPVAIIGIPGGLQVRHDQLKELVGANRINAYEVIGSELVLYWRALKAGEKRVIPLAFNAVIPGTYTGPASRAYLYYTDENKVWEKGQTVTVEAL</sequence>
<proteinExistence type="predicted"/>
<evidence type="ECO:0000313" key="4">
    <source>
        <dbReference type="EMBL" id="VAW62361.1"/>
    </source>
</evidence>
<gene>
    <name evidence="4" type="ORF">MNBD_GAMMA10-173</name>
</gene>
<keyword evidence="2" id="KW-0882">Thioester bond</keyword>
<dbReference type="PANTHER" id="PTHR11412:SF136">
    <property type="entry name" value="CD109 ANTIGEN"/>
    <property type="match status" value="1"/>
</dbReference>